<evidence type="ECO:0000313" key="1">
    <source>
        <dbReference type="EMBL" id="GMH26039.1"/>
    </source>
</evidence>
<protein>
    <submittedName>
        <fullName evidence="1">Uncharacterized protein</fullName>
    </submittedName>
</protein>
<name>A0AAD3Y3J6_NEPGR</name>
<dbReference type="AlphaFoldDB" id="A0AAD3Y3J6"/>
<accession>A0AAD3Y3J6</accession>
<dbReference type="Proteomes" id="UP001279734">
    <property type="component" value="Unassembled WGS sequence"/>
</dbReference>
<dbReference type="EMBL" id="BSYO01000030">
    <property type="protein sequence ID" value="GMH26039.1"/>
    <property type="molecule type" value="Genomic_DNA"/>
</dbReference>
<organism evidence="1 2">
    <name type="scientific">Nepenthes gracilis</name>
    <name type="common">Slender pitcher plant</name>
    <dbReference type="NCBI Taxonomy" id="150966"/>
    <lineage>
        <taxon>Eukaryota</taxon>
        <taxon>Viridiplantae</taxon>
        <taxon>Streptophyta</taxon>
        <taxon>Embryophyta</taxon>
        <taxon>Tracheophyta</taxon>
        <taxon>Spermatophyta</taxon>
        <taxon>Magnoliopsida</taxon>
        <taxon>eudicotyledons</taxon>
        <taxon>Gunneridae</taxon>
        <taxon>Pentapetalae</taxon>
        <taxon>Caryophyllales</taxon>
        <taxon>Nepenthaceae</taxon>
        <taxon>Nepenthes</taxon>
    </lineage>
</organism>
<proteinExistence type="predicted"/>
<keyword evidence="2" id="KW-1185">Reference proteome</keyword>
<comment type="caution">
    <text evidence="1">The sequence shown here is derived from an EMBL/GenBank/DDBJ whole genome shotgun (WGS) entry which is preliminary data.</text>
</comment>
<evidence type="ECO:0000313" key="2">
    <source>
        <dbReference type="Proteomes" id="UP001279734"/>
    </source>
</evidence>
<sequence>MKLRRFDMISIMLPPGRANLDRVASSSQRAFMFSHDHTSWGSAGVLAIISICLCQLKLLTLVWECQALVLGIAFASNANGSFSGLKVEQKMGCSFSLHPFVFPSINLCSTAFGSKEGASKGTRLSHDQDSKGPGGVTWCFCEV</sequence>
<gene>
    <name evidence="1" type="ORF">Nepgr_027882</name>
</gene>
<reference evidence="1" key="1">
    <citation type="submission" date="2023-05" db="EMBL/GenBank/DDBJ databases">
        <title>Nepenthes gracilis genome sequencing.</title>
        <authorList>
            <person name="Fukushima K."/>
        </authorList>
    </citation>
    <scope>NUCLEOTIDE SEQUENCE</scope>
    <source>
        <strain evidence="1">SING2019-196</strain>
    </source>
</reference>